<dbReference type="GO" id="GO:0160147">
    <property type="term" value="F:tRNA pseudouridine(38-40) synthase activity"/>
    <property type="evidence" value="ECO:0007669"/>
    <property type="project" value="UniProtKB-EC"/>
</dbReference>
<organism evidence="6 7">
    <name type="scientific">Nanobdella aerobiophila</name>
    <dbReference type="NCBI Taxonomy" id="2586965"/>
    <lineage>
        <taxon>Archaea</taxon>
        <taxon>Nanobdellota</taxon>
        <taxon>Nanobdellia</taxon>
        <taxon>Nanobdellales</taxon>
        <taxon>Nanobdellaceae</taxon>
        <taxon>Nanobdella</taxon>
    </lineage>
</organism>
<sequence>MYNYLLRIKYNGENYHGIAYQKEFRTISGEIIKNLKINEFKLSILSRTDKGVSAEENYISISTNTEIKSFNINLDNIKILNAYKLTDFINIRKFSLGKLYQYNLPKGLFNKIYKPKYLTNLEKISIDSNQNDFDINKYMEGSKYFIGNKDFHNFAKGKIENPYCIIYKFNIEDSDNYYINYVEGNRFLYEMIRRIITFLISVGYNLFPLELIDKVFTYNLDPKPFPADPKFLILKKVYLNWRELYKYIEDIII</sequence>
<feature type="domain" description="Pseudouridine synthase I TruA alpha/beta" evidence="5">
    <location>
        <begin position="143"/>
        <end position="234"/>
    </location>
</feature>
<dbReference type="GO" id="GO:0031119">
    <property type="term" value="P:tRNA pseudouridine synthesis"/>
    <property type="evidence" value="ECO:0007669"/>
    <property type="project" value="TreeGrafter"/>
</dbReference>
<evidence type="ECO:0000256" key="2">
    <source>
        <dbReference type="ARBA" id="ARBA00022694"/>
    </source>
</evidence>
<evidence type="ECO:0000259" key="5">
    <source>
        <dbReference type="Pfam" id="PF01416"/>
    </source>
</evidence>
<dbReference type="InterPro" id="IPR020095">
    <property type="entry name" value="PsdUridine_synth_TruA_C"/>
</dbReference>
<proteinExistence type="inferred from homology"/>
<dbReference type="GeneID" id="74568092"/>
<dbReference type="InterPro" id="IPR001406">
    <property type="entry name" value="PsdUridine_synth_TruA"/>
</dbReference>
<evidence type="ECO:0000313" key="6">
    <source>
        <dbReference type="EMBL" id="BBL45315.1"/>
    </source>
</evidence>
<evidence type="ECO:0000313" key="7">
    <source>
        <dbReference type="Proteomes" id="UP001055553"/>
    </source>
</evidence>
<dbReference type="Gene3D" id="3.30.70.660">
    <property type="entry name" value="Pseudouridine synthase I, catalytic domain, C-terminal subdomain"/>
    <property type="match status" value="1"/>
</dbReference>
<dbReference type="Gene3D" id="3.30.70.580">
    <property type="entry name" value="Pseudouridine synthase I, catalytic domain, N-terminal subdomain"/>
    <property type="match status" value="1"/>
</dbReference>
<keyword evidence="3 4" id="KW-0413">Isomerase</keyword>
<dbReference type="InterPro" id="IPR020097">
    <property type="entry name" value="PsdUridine_synth_TruA_a/b_dom"/>
</dbReference>
<evidence type="ECO:0000256" key="3">
    <source>
        <dbReference type="ARBA" id="ARBA00023235"/>
    </source>
</evidence>
<gene>
    <name evidence="6" type="ORF">MJ1_0141</name>
</gene>
<dbReference type="PANTHER" id="PTHR11142">
    <property type="entry name" value="PSEUDOURIDYLATE SYNTHASE"/>
    <property type="match status" value="1"/>
</dbReference>
<protein>
    <recommendedName>
        <fullName evidence="4">tRNA pseudouridine synthase</fullName>
        <ecNumber evidence="4">5.4.99.12</ecNumber>
    </recommendedName>
</protein>
<dbReference type="EC" id="5.4.99.12" evidence="4"/>
<name>A0A915SEX3_9ARCH</name>
<comment type="catalytic activity">
    <reaction evidence="4">
        <text>uridine(38/39/40) in tRNA = pseudouridine(38/39/40) in tRNA</text>
        <dbReference type="Rhea" id="RHEA:22376"/>
        <dbReference type="Rhea" id="RHEA-COMP:10085"/>
        <dbReference type="Rhea" id="RHEA-COMP:10087"/>
        <dbReference type="ChEBI" id="CHEBI:65314"/>
        <dbReference type="ChEBI" id="CHEBI:65315"/>
        <dbReference type="EC" id="5.4.99.12"/>
    </reaction>
</comment>
<dbReference type="PANTHER" id="PTHR11142:SF0">
    <property type="entry name" value="TRNA PSEUDOURIDINE SYNTHASE-LIKE 1"/>
    <property type="match status" value="1"/>
</dbReference>
<dbReference type="KEGG" id="naer:MJ1_0141"/>
<dbReference type="InterPro" id="IPR020103">
    <property type="entry name" value="PsdUridine_synth_cat_dom_sf"/>
</dbReference>
<accession>A0A915SEX3</accession>
<dbReference type="AlphaFoldDB" id="A0A915SEX3"/>
<dbReference type="SUPFAM" id="SSF55120">
    <property type="entry name" value="Pseudouridine synthase"/>
    <property type="match status" value="1"/>
</dbReference>
<comment type="similarity">
    <text evidence="1 4">Belongs to the tRNA pseudouridine synthase TruA family.</text>
</comment>
<dbReference type="Pfam" id="PF01416">
    <property type="entry name" value="PseudoU_synth_1"/>
    <property type="match status" value="1"/>
</dbReference>
<evidence type="ECO:0000256" key="4">
    <source>
        <dbReference type="RuleBase" id="RU003792"/>
    </source>
</evidence>
<dbReference type="GO" id="GO:0003723">
    <property type="term" value="F:RNA binding"/>
    <property type="evidence" value="ECO:0007669"/>
    <property type="project" value="InterPro"/>
</dbReference>
<keyword evidence="2 4" id="KW-0819">tRNA processing</keyword>
<evidence type="ECO:0000256" key="1">
    <source>
        <dbReference type="ARBA" id="ARBA00009375"/>
    </source>
</evidence>
<dbReference type="InterPro" id="IPR020094">
    <property type="entry name" value="TruA/RsuA/RluB/E/F_N"/>
</dbReference>
<dbReference type="Proteomes" id="UP001055553">
    <property type="component" value="Chromosome"/>
</dbReference>
<reference evidence="7" key="1">
    <citation type="journal article" date="2022" name="Int. J. Syst. Evol. Microbiol.">
        <title>Nanobdella aerobiophila gen. nov., sp. nov., a thermoacidophilic, obligate ectosymbiotic archaeon, and proposal of Nanobdellaceae fam. nov., Nanobdellales ord. nov. and Nanobdellia class. nov.</title>
        <authorList>
            <person name="Kato S."/>
            <person name="Ogasawara A."/>
            <person name="Itoh T."/>
            <person name="Sakai H.D."/>
            <person name="Shimizu M."/>
            <person name="Yuki M."/>
            <person name="Kaneko M."/>
            <person name="Takashina T."/>
            <person name="Ohkuma M."/>
        </authorList>
    </citation>
    <scope>NUCLEOTIDE SEQUENCE [LARGE SCALE GENOMIC DNA]</scope>
    <source>
        <strain evidence="7">MJ1</strain>
    </source>
</reference>
<keyword evidence="7" id="KW-1185">Reference proteome</keyword>
<dbReference type="EMBL" id="AP019769">
    <property type="protein sequence ID" value="BBL45315.1"/>
    <property type="molecule type" value="Genomic_DNA"/>
</dbReference>
<dbReference type="RefSeq" id="WP_258393354.1">
    <property type="nucleotide sequence ID" value="NZ_AP019769.1"/>
</dbReference>